<dbReference type="InterPro" id="IPR056423">
    <property type="entry name" value="BACK_BPM_SPOP"/>
</dbReference>
<name>A0A8T0TFP7_PANVG</name>
<evidence type="ECO:0000259" key="3">
    <source>
        <dbReference type="PROSITE" id="PS50097"/>
    </source>
</evidence>
<gene>
    <name evidence="4" type="ORF">PVAP13_4NG299700</name>
</gene>
<dbReference type="CDD" id="cd00121">
    <property type="entry name" value="MATH"/>
    <property type="match status" value="1"/>
</dbReference>
<dbReference type="AlphaFoldDB" id="A0A8T0TFP7"/>
<dbReference type="GO" id="GO:0016567">
    <property type="term" value="P:protein ubiquitination"/>
    <property type="evidence" value="ECO:0007669"/>
    <property type="project" value="InterPro"/>
</dbReference>
<dbReference type="Gene3D" id="3.30.710.10">
    <property type="entry name" value="Potassium Channel Kv1.1, Chain A"/>
    <property type="match status" value="1"/>
</dbReference>
<evidence type="ECO:0000313" key="4">
    <source>
        <dbReference type="EMBL" id="KAG2607854.1"/>
    </source>
</evidence>
<dbReference type="InterPro" id="IPR045005">
    <property type="entry name" value="BPM1-6"/>
</dbReference>
<dbReference type="Gene3D" id="1.25.40.420">
    <property type="match status" value="1"/>
</dbReference>
<dbReference type="Proteomes" id="UP000823388">
    <property type="component" value="Chromosome 4N"/>
</dbReference>
<evidence type="ECO:0000256" key="2">
    <source>
        <dbReference type="ARBA" id="ARBA00010846"/>
    </source>
</evidence>
<comment type="similarity">
    <text evidence="2">Belongs to the Tdpoz family.</text>
</comment>
<reference evidence="4" key="1">
    <citation type="submission" date="2020-05" db="EMBL/GenBank/DDBJ databases">
        <title>WGS assembly of Panicum virgatum.</title>
        <authorList>
            <person name="Lovell J.T."/>
            <person name="Jenkins J."/>
            <person name="Shu S."/>
            <person name="Juenger T.E."/>
            <person name="Schmutz J."/>
        </authorList>
    </citation>
    <scope>NUCLEOTIDE SEQUENCE</scope>
    <source>
        <strain evidence="4">AP13</strain>
    </source>
</reference>
<dbReference type="Pfam" id="PF22486">
    <property type="entry name" value="MATH_2"/>
    <property type="match status" value="1"/>
</dbReference>
<dbReference type="PROSITE" id="PS50097">
    <property type="entry name" value="BTB"/>
    <property type="match status" value="1"/>
</dbReference>
<dbReference type="SUPFAM" id="SSF54695">
    <property type="entry name" value="POZ domain"/>
    <property type="match status" value="1"/>
</dbReference>
<comment type="pathway">
    <text evidence="1">Protein modification; protein ubiquitination.</text>
</comment>
<dbReference type="InterPro" id="IPR008974">
    <property type="entry name" value="TRAF-like"/>
</dbReference>
<dbReference type="PANTHER" id="PTHR26379">
    <property type="entry name" value="BTB/POZ AND MATH DOMAIN-CONTAINING PROTEIN 1"/>
    <property type="match status" value="1"/>
</dbReference>
<dbReference type="OrthoDB" id="6359816at2759"/>
<dbReference type="EMBL" id="CM029044">
    <property type="protein sequence ID" value="KAG2607854.1"/>
    <property type="molecule type" value="Genomic_DNA"/>
</dbReference>
<protein>
    <recommendedName>
        <fullName evidence="3">BTB domain-containing protein</fullName>
    </recommendedName>
</protein>
<dbReference type="Pfam" id="PF24570">
    <property type="entry name" value="BACK_BPM_SPOP"/>
    <property type="match status" value="1"/>
</dbReference>
<dbReference type="InterPro" id="IPR002083">
    <property type="entry name" value="MATH/TRAF_dom"/>
</dbReference>
<organism evidence="4 5">
    <name type="scientific">Panicum virgatum</name>
    <name type="common">Blackwell switchgrass</name>
    <dbReference type="NCBI Taxonomy" id="38727"/>
    <lineage>
        <taxon>Eukaryota</taxon>
        <taxon>Viridiplantae</taxon>
        <taxon>Streptophyta</taxon>
        <taxon>Embryophyta</taxon>
        <taxon>Tracheophyta</taxon>
        <taxon>Spermatophyta</taxon>
        <taxon>Magnoliopsida</taxon>
        <taxon>Liliopsida</taxon>
        <taxon>Poales</taxon>
        <taxon>Poaceae</taxon>
        <taxon>PACMAD clade</taxon>
        <taxon>Panicoideae</taxon>
        <taxon>Panicodae</taxon>
        <taxon>Paniceae</taxon>
        <taxon>Panicinae</taxon>
        <taxon>Panicum</taxon>
        <taxon>Panicum sect. Hiantes</taxon>
    </lineage>
</organism>
<dbReference type="Pfam" id="PF00651">
    <property type="entry name" value="BTB"/>
    <property type="match status" value="1"/>
</dbReference>
<dbReference type="Gene3D" id="2.60.210.10">
    <property type="entry name" value="Apoptosis, Tumor Necrosis Factor Receptor Associated Protein 2, Chain A"/>
    <property type="match status" value="1"/>
</dbReference>
<dbReference type="PANTHER" id="PTHR26379:SF180">
    <property type="entry name" value="TRAF TRANSCRIPTION FACTOR"/>
    <property type="match status" value="1"/>
</dbReference>
<dbReference type="InterPro" id="IPR000210">
    <property type="entry name" value="BTB/POZ_dom"/>
</dbReference>
<evidence type="ECO:0000313" key="5">
    <source>
        <dbReference type="Proteomes" id="UP000823388"/>
    </source>
</evidence>
<evidence type="ECO:0000256" key="1">
    <source>
        <dbReference type="ARBA" id="ARBA00004906"/>
    </source>
</evidence>
<dbReference type="InterPro" id="IPR011333">
    <property type="entry name" value="SKP1/BTB/POZ_sf"/>
</dbReference>
<accession>A0A8T0TFP7</accession>
<keyword evidence="5" id="KW-1185">Reference proteome</keyword>
<sequence>MEHDRTNLTEALRSVRLLKIDGYSATAAMRSSECVKSRWNVGGHEWEVHFYPADYKCYLTWVSAKLILVSEPGVVMANLSCRLVDPSRNRDPSEEKSVCYAFGRNGGGRTSPEVLLVRRDEVPSSGYLVNDSLTVQCTLTVLKELATVVIPTVTEAPLPTSDLHRHLAELLQSRRGADVTFVLDSGERFPAHKNILSARSPVFMAEFFGHMNERRSQSVRIQDMEAAVFKAMLHFIYTDMVPELDEEPAVAAMAQRLLAAADRYGLDRLKLICEGKISGGIDVDTAATTLALAELHNCSLLKAKCIDFITRSPETFDAVLVTDGYRHLVESVRLKIGSLGADRGVTVFSLDEGVAGHRWFLDEGRC</sequence>
<proteinExistence type="inferred from homology"/>
<dbReference type="SMART" id="SM00225">
    <property type="entry name" value="BTB"/>
    <property type="match status" value="1"/>
</dbReference>
<feature type="domain" description="BTB" evidence="3">
    <location>
        <begin position="177"/>
        <end position="245"/>
    </location>
</feature>
<dbReference type="SUPFAM" id="SSF49599">
    <property type="entry name" value="TRAF domain-like"/>
    <property type="match status" value="1"/>
</dbReference>
<comment type="caution">
    <text evidence="4">The sequence shown here is derived from an EMBL/GenBank/DDBJ whole genome shotgun (WGS) entry which is preliminary data.</text>
</comment>
<dbReference type="FunFam" id="3.30.710.10:FF:000159">
    <property type="entry name" value="Speckle-type POZ protein B"/>
    <property type="match status" value="1"/>
</dbReference>